<sequence>MSLQWTAVATFLYAEVFLVLLLCVPFSSPNRWQMIFKTCLVGLAMAYGIVFVIIIPVLLLFGGCWNHPPGGHRWGMAGQGRPQSPAHPASHSLLYCLVTLIFHQAVLGTSTEAFWKQAEDASQAARLEDNKALQKV</sequence>
<evidence type="ECO:0000313" key="3">
    <source>
        <dbReference type="EMBL" id="NWS62194.1"/>
    </source>
</evidence>
<evidence type="ECO:0000259" key="2">
    <source>
        <dbReference type="Pfam" id="PF05529"/>
    </source>
</evidence>
<keyword evidence="4" id="KW-1185">Reference proteome</keyword>
<dbReference type="Pfam" id="PF05529">
    <property type="entry name" value="Bap31"/>
    <property type="match status" value="1"/>
</dbReference>
<feature type="transmembrane region" description="Helical" evidence="1">
    <location>
        <begin position="6"/>
        <end position="27"/>
    </location>
</feature>
<proteinExistence type="predicted"/>
<feature type="transmembrane region" description="Helical" evidence="1">
    <location>
        <begin position="39"/>
        <end position="61"/>
    </location>
</feature>
<dbReference type="AlphaFoldDB" id="A0A7K5GYZ6"/>
<keyword evidence="1" id="KW-0472">Membrane</keyword>
<accession>A0A7K5GYZ6</accession>
<feature type="domain" description="BAP29/BAP31 transmembrane" evidence="2">
    <location>
        <begin position="1"/>
        <end position="60"/>
    </location>
</feature>
<gene>
    <name evidence="3" type="primary">Bcap31_1</name>
    <name evidence="3" type="ORF">CHUBUR_R14934</name>
</gene>
<dbReference type="InterPro" id="IPR040463">
    <property type="entry name" value="BAP29/BAP31_N"/>
</dbReference>
<keyword evidence="1" id="KW-0812">Transmembrane</keyword>
<dbReference type="Proteomes" id="UP000541181">
    <property type="component" value="Unassembled WGS sequence"/>
</dbReference>
<evidence type="ECO:0000256" key="1">
    <source>
        <dbReference type="SAM" id="Phobius"/>
    </source>
</evidence>
<feature type="non-terminal residue" evidence="3">
    <location>
        <position position="136"/>
    </location>
</feature>
<comment type="caution">
    <text evidence="3">The sequence shown here is derived from an EMBL/GenBank/DDBJ whole genome shotgun (WGS) entry which is preliminary data.</text>
</comment>
<dbReference type="EMBL" id="VZRC01000794">
    <property type="protein sequence ID" value="NWS62194.1"/>
    <property type="molecule type" value="Genomic_DNA"/>
</dbReference>
<reference evidence="3 4" key="1">
    <citation type="submission" date="2019-09" db="EMBL/GenBank/DDBJ databases">
        <title>Bird 10,000 Genomes (B10K) Project - Family phase.</title>
        <authorList>
            <person name="Zhang G."/>
        </authorList>
    </citation>
    <scope>NUCLEOTIDE SEQUENCE [LARGE SCALE GENOMIC DNA]</scope>
    <source>
        <strain evidence="3">B10K-CU-031-22</strain>
    </source>
</reference>
<protein>
    <submittedName>
        <fullName evidence="3">BAP31 protein</fullName>
    </submittedName>
</protein>
<organism evidence="3 4">
    <name type="scientific">Chunga burmeisteri</name>
    <name type="common">Black-legged seriema</name>
    <dbReference type="NCBI Taxonomy" id="1352770"/>
    <lineage>
        <taxon>Eukaryota</taxon>
        <taxon>Metazoa</taxon>
        <taxon>Chordata</taxon>
        <taxon>Craniata</taxon>
        <taxon>Vertebrata</taxon>
        <taxon>Euteleostomi</taxon>
        <taxon>Archelosauria</taxon>
        <taxon>Archosauria</taxon>
        <taxon>Dinosauria</taxon>
        <taxon>Saurischia</taxon>
        <taxon>Theropoda</taxon>
        <taxon>Coelurosauria</taxon>
        <taxon>Aves</taxon>
        <taxon>Neognathae</taxon>
        <taxon>Neoaves</taxon>
        <taxon>Telluraves</taxon>
        <taxon>Australaves</taxon>
        <taxon>Cariamiformes</taxon>
        <taxon>Cariamidae</taxon>
        <taxon>Chunga</taxon>
    </lineage>
</organism>
<keyword evidence="1" id="KW-1133">Transmembrane helix</keyword>
<name>A0A7K5GYZ6_9AVES</name>
<feature type="non-terminal residue" evidence="3">
    <location>
        <position position="1"/>
    </location>
</feature>
<evidence type="ECO:0000313" key="4">
    <source>
        <dbReference type="Proteomes" id="UP000541181"/>
    </source>
</evidence>
<dbReference type="OrthoDB" id="435607at2759"/>